<dbReference type="Proteomes" id="UP001411173">
    <property type="component" value="Unassembled WGS sequence"/>
</dbReference>
<evidence type="ECO:0000313" key="1">
    <source>
        <dbReference type="EMBL" id="MEN0581578.1"/>
    </source>
</evidence>
<protein>
    <submittedName>
        <fullName evidence="1">Uncharacterized protein</fullName>
    </submittedName>
</protein>
<reference evidence="1 2" key="1">
    <citation type="submission" date="2024-02" db="EMBL/GenBank/DDBJ databases">
        <title>Whole genome of MDR Enterobacteriaceae from southern Thailand.</title>
        <authorList>
            <person name="Surachat K."/>
        </authorList>
    </citation>
    <scope>NUCLEOTIDE SEQUENCE [LARGE SCALE GENOMIC DNA]</scope>
    <source>
        <strain evidence="1 2">PSU_29</strain>
    </source>
</reference>
<dbReference type="RefSeq" id="WP_343194704.1">
    <property type="nucleotide sequence ID" value="NZ_JBCIVJ010000024.1"/>
</dbReference>
<keyword evidence="2" id="KW-1185">Reference proteome</keyword>
<proteinExistence type="predicted"/>
<dbReference type="EMBL" id="JBCIVJ010000024">
    <property type="protein sequence ID" value="MEN0581578.1"/>
    <property type="molecule type" value="Genomic_DNA"/>
</dbReference>
<comment type="caution">
    <text evidence="1">The sequence shown here is derived from an EMBL/GenBank/DDBJ whole genome shotgun (WGS) entry which is preliminary data.</text>
</comment>
<name>A0ABU9VC68_9ENTR</name>
<sequence>MTTVAWDGKTLASDSQATASDSVCTLREQKIFYPRDNEIWMVNGEKILAVGYAGDCGAEFEVQDLMLEGLTYKSTFNPESSFGALAVAGEGRAWIVSKDTDKTHAAISLQQDPYAMGSGGTIARAAMLCGKNAIEAVRITIEMDVYSGGRVQSFTTSAEAQNIKQD</sequence>
<dbReference type="InterPro" id="IPR029055">
    <property type="entry name" value="Ntn_hydrolases_N"/>
</dbReference>
<dbReference type="SUPFAM" id="SSF56235">
    <property type="entry name" value="N-terminal nucleophile aminohydrolases (Ntn hydrolases)"/>
    <property type="match status" value="1"/>
</dbReference>
<organism evidence="1 2">
    <name type="scientific">Phytobacter palmae</name>
    <dbReference type="NCBI Taxonomy" id="1855371"/>
    <lineage>
        <taxon>Bacteria</taxon>
        <taxon>Pseudomonadati</taxon>
        <taxon>Pseudomonadota</taxon>
        <taxon>Gammaproteobacteria</taxon>
        <taxon>Enterobacterales</taxon>
        <taxon>Enterobacteriaceae</taxon>
        <taxon>Phytobacter</taxon>
    </lineage>
</organism>
<evidence type="ECO:0000313" key="2">
    <source>
        <dbReference type="Proteomes" id="UP001411173"/>
    </source>
</evidence>
<accession>A0ABU9VC68</accession>
<gene>
    <name evidence="1" type="ORF">AAIG39_21620</name>
</gene>